<feature type="compositionally biased region" description="Basic and acidic residues" evidence="1">
    <location>
        <begin position="7"/>
        <end position="20"/>
    </location>
</feature>
<dbReference type="AlphaFoldDB" id="A0A1A9VX16"/>
<proteinExistence type="predicted"/>
<dbReference type="SMART" id="SM00256">
    <property type="entry name" value="FBOX"/>
    <property type="match status" value="1"/>
</dbReference>
<evidence type="ECO:0000313" key="3">
    <source>
        <dbReference type="EnsemblMetazoa" id="GAUT050423-PA"/>
    </source>
</evidence>
<dbReference type="EnsemblMetazoa" id="GAUT050423-RA">
    <property type="protein sequence ID" value="GAUT050423-PA"/>
    <property type="gene ID" value="GAUT050423"/>
</dbReference>
<feature type="region of interest" description="Disordered" evidence="1">
    <location>
        <begin position="1"/>
        <end position="20"/>
    </location>
</feature>
<dbReference type="PROSITE" id="PS50181">
    <property type="entry name" value="FBOX"/>
    <property type="match status" value="1"/>
</dbReference>
<evidence type="ECO:0000259" key="2">
    <source>
        <dbReference type="PROSITE" id="PS50181"/>
    </source>
</evidence>
<dbReference type="InterPro" id="IPR036047">
    <property type="entry name" value="F-box-like_dom_sf"/>
</dbReference>
<protein>
    <submittedName>
        <fullName evidence="3">F-box domain-containing protein</fullName>
    </submittedName>
</protein>
<feature type="domain" description="F-box" evidence="2">
    <location>
        <begin position="53"/>
        <end position="101"/>
    </location>
</feature>
<dbReference type="Proteomes" id="UP000078200">
    <property type="component" value="Unassembled WGS sequence"/>
</dbReference>
<dbReference type="SUPFAM" id="SSF81383">
    <property type="entry name" value="F-box domain"/>
    <property type="match status" value="1"/>
</dbReference>
<dbReference type="VEuPathDB" id="VectorBase:GAUT050423"/>
<name>A0A1A9VX16_GLOAU</name>
<reference evidence="3" key="1">
    <citation type="submission" date="2020-05" db="UniProtKB">
        <authorList>
            <consortium name="EnsemblMetazoa"/>
        </authorList>
    </citation>
    <scope>IDENTIFICATION</scope>
    <source>
        <strain evidence="3">TTRI</strain>
    </source>
</reference>
<evidence type="ECO:0000256" key="1">
    <source>
        <dbReference type="SAM" id="MobiDB-lite"/>
    </source>
</evidence>
<keyword evidence="4" id="KW-1185">Reference proteome</keyword>
<evidence type="ECO:0000313" key="4">
    <source>
        <dbReference type="Proteomes" id="UP000078200"/>
    </source>
</evidence>
<dbReference type="Pfam" id="PF00646">
    <property type="entry name" value="F-box"/>
    <property type="match status" value="1"/>
</dbReference>
<dbReference type="InterPro" id="IPR001810">
    <property type="entry name" value="F-box_dom"/>
</dbReference>
<organism evidence="3 4">
    <name type="scientific">Glossina austeni</name>
    <name type="common">Savannah tsetse fly</name>
    <dbReference type="NCBI Taxonomy" id="7395"/>
    <lineage>
        <taxon>Eukaryota</taxon>
        <taxon>Metazoa</taxon>
        <taxon>Ecdysozoa</taxon>
        <taxon>Arthropoda</taxon>
        <taxon>Hexapoda</taxon>
        <taxon>Insecta</taxon>
        <taxon>Pterygota</taxon>
        <taxon>Neoptera</taxon>
        <taxon>Endopterygota</taxon>
        <taxon>Diptera</taxon>
        <taxon>Brachycera</taxon>
        <taxon>Muscomorpha</taxon>
        <taxon>Hippoboscoidea</taxon>
        <taxon>Glossinidae</taxon>
        <taxon>Glossina</taxon>
    </lineage>
</organism>
<dbReference type="STRING" id="7395.A0A1A9VX16"/>
<sequence length="328" mass="38296">MANCKRNYLDPKDEDDRKCGRYEKMPPALVSEKSETFKLQPGHEESISTRSVSLNICNLPPELLEKIIDYTNLRQHNSLRITSKYMRDISDQYIMHNFRKALKTCTTVNGSSYKSAVFRSIKQATEVYIRSGFHSTFCGCILPVLDSCRKGQFTPRIYQIEKFLLHFFDITDRVLGNRNSQQSRLLYTVTIMRFMKAFRKPSIIYSESAPSYWKVVVELKGPWLRASKYLASEQPQTCNNILVILTELLIADATGQELKRMWTCRNEIYIFGNDNSCSNYARRSNFTFIIHGPQNISALLRSCLEDDLENFKWPLQWPRDQFTFHLNI</sequence>
<accession>A0A1A9VX16</accession>